<keyword evidence="2" id="KW-1185">Reference proteome</keyword>
<protein>
    <submittedName>
        <fullName evidence="1">Uncharacterized protein</fullName>
    </submittedName>
</protein>
<evidence type="ECO:0000313" key="2">
    <source>
        <dbReference type="Proteomes" id="UP000095759"/>
    </source>
</evidence>
<dbReference type="Proteomes" id="UP000095759">
    <property type="component" value="Unassembled WGS sequence"/>
</dbReference>
<accession>A0A1E5PGS8</accession>
<name>A0A1E5PGS8_9ACTN</name>
<comment type="caution">
    <text evidence="1">The sequence shown here is derived from an EMBL/GenBank/DDBJ whole genome shotgun (WGS) entry which is preliminary data.</text>
</comment>
<evidence type="ECO:0000313" key="1">
    <source>
        <dbReference type="EMBL" id="OEJ28706.1"/>
    </source>
</evidence>
<sequence>MAGFVTDQRHRAAHGLKPLGVHYKVLRRKRGPVAVTQAQVAGIFSSARHVLRTAMDAGETERIGLDRRFVVALPPGGNPGGRRRRPLSDQAARALADEVNLSCLDAGRR</sequence>
<dbReference type="AlphaFoldDB" id="A0A1E5PGS8"/>
<gene>
    <name evidence="1" type="ORF">AS594_33825</name>
</gene>
<dbReference type="EMBL" id="MEHJ01000001">
    <property type="protein sequence ID" value="OEJ28706.1"/>
    <property type="molecule type" value="Genomic_DNA"/>
</dbReference>
<dbReference type="RefSeq" id="WP_069774796.1">
    <property type="nucleotide sequence ID" value="NZ_MEHI01000001.1"/>
</dbReference>
<dbReference type="STRING" id="285458.BGM19_02805"/>
<reference evidence="1 2" key="1">
    <citation type="submission" date="2016-08" db="EMBL/GenBank/DDBJ databases">
        <title>Complete genome sequence of Streptomyces agglomeratus strain 6-3-2, a novel anti-MRSA actinomycete isolated from Wuli of Tebit, China.</title>
        <authorList>
            <person name="Chen X."/>
        </authorList>
    </citation>
    <scope>NUCLEOTIDE SEQUENCE [LARGE SCALE GENOMIC DNA]</scope>
    <source>
        <strain evidence="1 2">6-3-2</strain>
    </source>
</reference>
<proteinExistence type="predicted"/>
<organism evidence="1 2">
    <name type="scientific">Streptomyces agglomeratus</name>
    <dbReference type="NCBI Taxonomy" id="285458"/>
    <lineage>
        <taxon>Bacteria</taxon>
        <taxon>Bacillati</taxon>
        <taxon>Actinomycetota</taxon>
        <taxon>Actinomycetes</taxon>
        <taxon>Kitasatosporales</taxon>
        <taxon>Streptomycetaceae</taxon>
        <taxon>Streptomyces</taxon>
    </lineage>
</organism>